<dbReference type="InterPro" id="IPR002156">
    <property type="entry name" value="RNaseH_domain"/>
</dbReference>
<feature type="region of interest" description="Disordered" evidence="2">
    <location>
        <begin position="1038"/>
        <end position="1058"/>
    </location>
</feature>
<dbReference type="CDD" id="cd09279">
    <property type="entry name" value="RNase_HI_like"/>
    <property type="match status" value="1"/>
</dbReference>
<sequence>MNQAGPSRPAGTPDGHVVSVTNEEEWDEPRTDKGKGIAKPTKTRDLAFKRLGSKNEGPRKSAKLRLGPDTVRPSAFERHGGVRGEQPAQSRRPKGTQGRHLEEGEAESQPRASAYTRLSYGSGDKDFDEIGFMARKLQALEDKVERSGRKKHTLAKSPFTASVHMHKMTRKIKLDVEKFIGKEDPDIHLDTFHNAAQMVGCTDAEECLLFFSSLRGRPVEWKYQDNCIKRKKCTYLNTVGQREKETLIQFLPRWREEMDKVEEINDKTAMSLLMNAFRSGELYIEFCRRPPASYQEAYNTAWEYGEAENLNQSKRELEEGYKAKSSQTKKEDQSGARSQRLITKALCMRSETIKKGASPKSPGPRSGAPTTSEFSGEYAEEARKANRWNRSGEGEKDKAKKPATRKEYITMIVGGPEGGDMASQRKNWARSLNVATVSAEPRTKNAKREPITFSDRDLPRTGEDHNDPLVITMDINGADVARVLVDTGSIVNVLYLETFKKLKLDRSQLEPLQTPLSGFTGATIEAEGTITLPVELGTGSRVVSKRMKFVVVDIHCVHNVILGRPGINQVRAIISMTHLCMKFYTPHGIGEERGDQKNVRSCYLEAVKKMTHLFERIEVISQQVEKGEEKQRLEPNSSTEEVQIDSAIPERVVRIDGASGPKGYGGGVVFTTPEGFKVYHALIFKFKLTNNEAEYEALIGGLRLAKSLHVSHLVIKSDSSLVVGHVNGNMEAKGEKMQQYRDLVMALLRDMEEYKFEQIPRGGNTDADLLSKLTQAAPEHVSKLAKIEMVERPSIERQPVGLVMELDRVGLGLVEVDDFWMTDLVKYLMTGQLPEKDDRSRKVKLRAPRFKLLEGKLHKRAFGGPLLRCLTKSEAERVVAEVHEGVCAAHQMSRTLAQRIILLGYYWPTMNMDCERYVQKCPSCQIFYKFPGRPATYYHPVSNIVPFARFGLDIVGAFPVAQANKKLPIEAKIPTFREAEYNEEENNESHMAELNMVEERRAMAEMKMMEYQQIVKAYHDNKVVPRYFQVGDEVLRRREASKPGDGGKLAKKGRVHTR</sequence>
<dbReference type="Gene3D" id="2.40.70.10">
    <property type="entry name" value="Acid Proteases"/>
    <property type="match status" value="1"/>
</dbReference>
<feature type="region of interest" description="Disordered" evidence="2">
    <location>
        <begin position="1"/>
        <end position="120"/>
    </location>
</feature>
<evidence type="ECO:0000256" key="2">
    <source>
        <dbReference type="SAM" id="MobiDB-lite"/>
    </source>
</evidence>
<dbReference type="Pfam" id="PF17921">
    <property type="entry name" value="Integrase_H2C2"/>
    <property type="match status" value="1"/>
</dbReference>
<feature type="coiled-coil region" evidence="1">
    <location>
        <begin position="987"/>
        <end position="1014"/>
    </location>
</feature>
<evidence type="ECO:0000313" key="4">
    <source>
        <dbReference type="EMBL" id="VFQ65609.1"/>
    </source>
</evidence>
<feature type="domain" description="RNase H type-1" evidence="3">
    <location>
        <begin position="647"/>
        <end position="786"/>
    </location>
</feature>
<dbReference type="OrthoDB" id="2919534at2759"/>
<proteinExistence type="predicted"/>
<feature type="region of interest" description="Disordered" evidence="2">
    <location>
        <begin position="351"/>
        <end position="404"/>
    </location>
</feature>
<feature type="compositionally biased region" description="Basic residues" evidence="2">
    <location>
        <begin position="1049"/>
        <end position="1058"/>
    </location>
</feature>
<dbReference type="Gene3D" id="3.30.420.10">
    <property type="entry name" value="Ribonuclease H-like superfamily/Ribonuclease H"/>
    <property type="match status" value="1"/>
</dbReference>
<protein>
    <recommendedName>
        <fullName evidence="3">RNase H type-1 domain-containing protein</fullName>
    </recommendedName>
</protein>
<keyword evidence="1" id="KW-0175">Coiled coil</keyword>
<accession>A0A484KR13</accession>
<dbReference type="PANTHER" id="PTHR48475">
    <property type="entry name" value="RIBONUCLEASE H"/>
    <property type="match status" value="1"/>
</dbReference>
<feature type="region of interest" description="Disordered" evidence="2">
    <location>
        <begin position="318"/>
        <end position="339"/>
    </location>
</feature>
<evidence type="ECO:0000256" key="1">
    <source>
        <dbReference type="SAM" id="Coils"/>
    </source>
</evidence>
<dbReference type="CDD" id="cd00303">
    <property type="entry name" value="retropepsin_like"/>
    <property type="match status" value="1"/>
</dbReference>
<dbReference type="SUPFAM" id="SSF53098">
    <property type="entry name" value="Ribonuclease H-like"/>
    <property type="match status" value="1"/>
</dbReference>
<dbReference type="InterPro" id="IPR012337">
    <property type="entry name" value="RNaseH-like_sf"/>
</dbReference>
<dbReference type="PANTHER" id="PTHR48475:SF2">
    <property type="entry name" value="RIBONUCLEASE H"/>
    <property type="match status" value="1"/>
</dbReference>
<dbReference type="Pfam" id="PF13456">
    <property type="entry name" value="RVT_3"/>
    <property type="match status" value="1"/>
</dbReference>
<evidence type="ECO:0000259" key="3">
    <source>
        <dbReference type="PROSITE" id="PS50879"/>
    </source>
</evidence>
<dbReference type="Gene3D" id="1.10.340.70">
    <property type="match status" value="1"/>
</dbReference>
<dbReference type="AlphaFoldDB" id="A0A484KR13"/>
<dbReference type="InterPro" id="IPR036397">
    <property type="entry name" value="RNaseH_sf"/>
</dbReference>
<feature type="compositionally biased region" description="Basic and acidic residues" evidence="2">
    <location>
        <begin position="318"/>
        <end position="334"/>
    </location>
</feature>
<evidence type="ECO:0000313" key="5">
    <source>
        <dbReference type="Proteomes" id="UP000595140"/>
    </source>
</evidence>
<keyword evidence="5" id="KW-1185">Reference proteome</keyword>
<dbReference type="EMBL" id="OOIL02000473">
    <property type="protein sequence ID" value="VFQ65609.1"/>
    <property type="molecule type" value="Genomic_DNA"/>
</dbReference>
<organism evidence="4 5">
    <name type="scientific">Cuscuta campestris</name>
    <dbReference type="NCBI Taxonomy" id="132261"/>
    <lineage>
        <taxon>Eukaryota</taxon>
        <taxon>Viridiplantae</taxon>
        <taxon>Streptophyta</taxon>
        <taxon>Embryophyta</taxon>
        <taxon>Tracheophyta</taxon>
        <taxon>Spermatophyta</taxon>
        <taxon>Magnoliopsida</taxon>
        <taxon>eudicotyledons</taxon>
        <taxon>Gunneridae</taxon>
        <taxon>Pentapetalae</taxon>
        <taxon>asterids</taxon>
        <taxon>lamiids</taxon>
        <taxon>Solanales</taxon>
        <taxon>Convolvulaceae</taxon>
        <taxon>Cuscuteae</taxon>
        <taxon>Cuscuta</taxon>
        <taxon>Cuscuta subgen. Grammica</taxon>
        <taxon>Cuscuta sect. Cleistogrammica</taxon>
    </lineage>
</organism>
<reference evidence="4 5" key="1">
    <citation type="submission" date="2018-04" db="EMBL/GenBank/DDBJ databases">
        <authorList>
            <person name="Vogel A."/>
        </authorList>
    </citation>
    <scope>NUCLEOTIDE SEQUENCE [LARGE SCALE GENOMIC DNA]</scope>
</reference>
<dbReference type="PROSITE" id="PS50879">
    <property type="entry name" value="RNASE_H_1"/>
    <property type="match status" value="1"/>
</dbReference>
<dbReference type="Pfam" id="PF13650">
    <property type="entry name" value="Asp_protease_2"/>
    <property type="match status" value="1"/>
</dbReference>
<feature type="compositionally biased region" description="Basic and acidic residues" evidence="2">
    <location>
        <begin position="380"/>
        <end position="404"/>
    </location>
</feature>
<dbReference type="SUPFAM" id="SSF50630">
    <property type="entry name" value="Acid proteases"/>
    <property type="match status" value="1"/>
</dbReference>
<name>A0A484KR13_9ASTE</name>
<dbReference type="GO" id="GO:0003676">
    <property type="term" value="F:nucleic acid binding"/>
    <property type="evidence" value="ECO:0007669"/>
    <property type="project" value="InterPro"/>
</dbReference>
<gene>
    <name evidence="4" type="ORF">CCAM_LOCUS7385</name>
</gene>
<dbReference type="InterPro" id="IPR021109">
    <property type="entry name" value="Peptidase_aspartic_dom_sf"/>
</dbReference>
<dbReference type="InterPro" id="IPR041588">
    <property type="entry name" value="Integrase_H2C2"/>
</dbReference>
<dbReference type="GO" id="GO:0004523">
    <property type="term" value="F:RNA-DNA hybrid ribonuclease activity"/>
    <property type="evidence" value="ECO:0007669"/>
    <property type="project" value="InterPro"/>
</dbReference>
<dbReference type="Proteomes" id="UP000595140">
    <property type="component" value="Unassembled WGS sequence"/>
</dbReference>